<name>A0AAN9LQ34_CANGL</name>
<proteinExistence type="predicted"/>
<evidence type="ECO:0000313" key="3">
    <source>
        <dbReference type="Proteomes" id="UP001367508"/>
    </source>
</evidence>
<dbReference type="AlphaFoldDB" id="A0AAN9LQ34"/>
<feature type="region of interest" description="Disordered" evidence="1">
    <location>
        <begin position="1"/>
        <end position="21"/>
    </location>
</feature>
<evidence type="ECO:0000313" key="2">
    <source>
        <dbReference type="EMBL" id="KAK7338304.1"/>
    </source>
</evidence>
<dbReference type="Proteomes" id="UP001367508">
    <property type="component" value="Unassembled WGS sequence"/>
</dbReference>
<organism evidence="2 3">
    <name type="scientific">Canavalia gladiata</name>
    <name type="common">Sword bean</name>
    <name type="synonym">Dolichos gladiatus</name>
    <dbReference type="NCBI Taxonomy" id="3824"/>
    <lineage>
        <taxon>Eukaryota</taxon>
        <taxon>Viridiplantae</taxon>
        <taxon>Streptophyta</taxon>
        <taxon>Embryophyta</taxon>
        <taxon>Tracheophyta</taxon>
        <taxon>Spermatophyta</taxon>
        <taxon>Magnoliopsida</taxon>
        <taxon>eudicotyledons</taxon>
        <taxon>Gunneridae</taxon>
        <taxon>Pentapetalae</taxon>
        <taxon>rosids</taxon>
        <taxon>fabids</taxon>
        <taxon>Fabales</taxon>
        <taxon>Fabaceae</taxon>
        <taxon>Papilionoideae</taxon>
        <taxon>50 kb inversion clade</taxon>
        <taxon>NPAAA clade</taxon>
        <taxon>indigoferoid/millettioid clade</taxon>
        <taxon>Phaseoleae</taxon>
        <taxon>Canavalia</taxon>
    </lineage>
</organism>
<gene>
    <name evidence="2" type="ORF">VNO77_18909</name>
</gene>
<reference evidence="2 3" key="1">
    <citation type="submission" date="2024-01" db="EMBL/GenBank/DDBJ databases">
        <title>The genomes of 5 underutilized Papilionoideae crops provide insights into root nodulation and disease resistanc.</title>
        <authorList>
            <person name="Jiang F."/>
        </authorList>
    </citation>
    <scope>NUCLEOTIDE SEQUENCE [LARGE SCALE GENOMIC DNA]</scope>
    <source>
        <strain evidence="2">LVBAO_FW01</strain>
        <tissue evidence="2">Leaves</tissue>
    </source>
</reference>
<sequence length="98" mass="11032">MEAGWVPKMTLPSSSSLSSPELREPQVNQFVQGLSAGIYLTGEVWLILDYLYLGSTSTILDLFPFSGLGILRHRARYSEHLVVWISGWFICEQTGIRL</sequence>
<dbReference type="EMBL" id="JAYMYQ010000004">
    <property type="protein sequence ID" value="KAK7338304.1"/>
    <property type="molecule type" value="Genomic_DNA"/>
</dbReference>
<protein>
    <submittedName>
        <fullName evidence="2">Uncharacterized protein</fullName>
    </submittedName>
</protein>
<accession>A0AAN9LQ34</accession>
<keyword evidence="3" id="KW-1185">Reference proteome</keyword>
<evidence type="ECO:0000256" key="1">
    <source>
        <dbReference type="SAM" id="MobiDB-lite"/>
    </source>
</evidence>
<feature type="compositionally biased region" description="Low complexity" evidence="1">
    <location>
        <begin position="11"/>
        <end position="20"/>
    </location>
</feature>
<comment type="caution">
    <text evidence="2">The sequence shown here is derived from an EMBL/GenBank/DDBJ whole genome shotgun (WGS) entry which is preliminary data.</text>
</comment>